<dbReference type="CDD" id="cd06572">
    <property type="entry name" value="Histidinol_dh"/>
    <property type="match status" value="1"/>
</dbReference>
<name>X1UT18_9ZZZZ</name>
<evidence type="ECO:0000256" key="1">
    <source>
        <dbReference type="ARBA" id="ARBA00001947"/>
    </source>
</evidence>
<accession>X1UT18</accession>
<keyword evidence="3" id="KW-0862">Zinc</keyword>
<dbReference type="PANTHER" id="PTHR21256">
    <property type="entry name" value="HISTIDINOL DEHYDROGENASE HDH"/>
    <property type="match status" value="1"/>
</dbReference>
<dbReference type="PANTHER" id="PTHR21256:SF2">
    <property type="entry name" value="HISTIDINE BIOSYNTHESIS TRIFUNCTIONAL PROTEIN"/>
    <property type="match status" value="1"/>
</dbReference>
<evidence type="ECO:0000256" key="3">
    <source>
        <dbReference type="ARBA" id="ARBA00022833"/>
    </source>
</evidence>
<gene>
    <name evidence="5" type="ORF">S12H4_33062</name>
</gene>
<dbReference type="Pfam" id="PF00815">
    <property type="entry name" value="Histidinol_dh"/>
    <property type="match status" value="1"/>
</dbReference>
<comment type="cofactor">
    <cofactor evidence="1">
        <name>Zn(2+)</name>
        <dbReference type="ChEBI" id="CHEBI:29105"/>
    </cofactor>
</comment>
<keyword evidence="4" id="KW-0560">Oxidoreductase</keyword>
<organism evidence="5">
    <name type="scientific">marine sediment metagenome</name>
    <dbReference type="NCBI Taxonomy" id="412755"/>
    <lineage>
        <taxon>unclassified sequences</taxon>
        <taxon>metagenomes</taxon>
        <taxon>ecological metagenomes</taxon>
    </lineage>
</organism>
<sequence length="275" mass="29131">VTKKQIASAYQEVDSELAPALKLAAERIRSFHTAQKEGIWSGVTKLDSGQLIRPLERIGIYAPGGTASYPSTVLMTAIPARVAGVKEVILVTPPGLNGTVSPPTLVAADIAGVDRIFSVGGAQAIAALAFGTKSIPKVDKIFGPGNIFVVLAKKMVYGVVGIDGLQGPSEVLIIAGETANPKYCAADLLAQAEHDPLASAILITTSQRLAEEVNQEVEQQLKDLPRRAIATESLNNRGKIIVVNEVDEAIELANLYAPEHLCLMVDRATSYLDKV</sequence>
<evidence type="ECO:0008006" key="6">
    <source>
        <dbReference type="Google" id="ProtNLM"/>
    </source>
</evidence>
<dbReference type="GO" id="GO:0000105">
    <property type="term" value="P:L-histidine biosynthetic process"/>
    <property type="evidence" value="ECO:0007669"/>
    <property type="project" value="UniProtKB-ARBA"/>
</dbReference>
<feature type="non-terminal residue" evidence="5">
    <location>
        <position position="275"/>
    </location>
</feature>
<evidence type="ECO:0000256" key="4">
    <source>
        <dbReference type="ARBA" id="ARBA00023002"/>
    </source>
</evidence>
<dbReference type="GO" id="GO:0004399">
    <property type="term" value="F:histidinol dehydrogenase activity"/>
    <property type="evidence" value="ECO:0007669"/>
    <property type="project" value="TreeGrafter"/>
</dbReference>
<reference evidence="5" key="1">
    <citation type="journal article" date="2014" name="Front. Microbiol.">
        <title>High frequency of phylogenetically diverse reductive dehalogenase-homologous genes in deep subseafloor sedimentary metagenomes.</title>
        <authorList>
            <person name="Kawai M."/>
            <person name="Futagami T."/>
            <person name="Toyoda A."/>
            <person name="Takaki Y."/>
            <person name="Nishi S."/>
            <person name="Hori S."/>
            <person name="Arai W."/>
            <person name="Tsubouchi T."/>
            <person name="Morono Y."/>
            <person name="Uchiyama I."/>
            <person name="Ito T."/>
            <person name="Fujiyama A."/>
            <person name="Inagaki F."/>
            <person name="Takami H."/>
        </authorList>
    </citation>
    <scope>NUCLEOTIDE SEQUENCE</scope>
    <source>
        <strain evidence="5">Expedition CK06-06</strain>
    </source>
</reference>
<dbReference type="NCBIfam" id="TIGR00069">
    <property type="entry name" value="hisD"/>
    <property type="match status" value="1"/>
</dbReference>
<dbReference type="InterPro" id="IPR012131">
    <property type="entry name" value="Hstdl_DH"/>
</dbReference>
<dbReference type="PRINTS" id="PR00083">
    <property type="entry name" value="HOLDHDRGNASE"/>
</dbReference>
<dbReference type="FunFam" id="3.40.50.1980:FF:000001">
    <property type="entry name" value="Histidinol dehydrogenase"/>
    <property type="match status" value="1"/>
</dbReference>
<evidence type="ECO:0000313" key="5">
    <source>
        <dbReference type="EMBL" id="GAI95464.1"/>
    </source>
</evidence>
<proteinExistence type="predicted"/>
<protein>
    <recommendedName>
        <fullName evidence="6">Histidinol dehydrogenase</fullName>
    </recommendedName>
</protein>
<dbReference type="InterPro" id="IPR016161">
    <property type="entry name" value="Ald_DH/histidinol_DH"/>
</dbReference>
<dbReference type="AlphaFoldDB" id="X1UT18"/>
<evidence type="ECO:0000256" key="2">
    <source>
        <dbReference type="ARBA" id="ARBA00022723"/>
    </source>
</evidence>
<dbReference type="PROSITE" id="PS00611">
    <property type="entry name" value="HISOL_DEHYDROGENASE"/>
    <property type="match status" value="1"/>
</dbReference>
<dbReference type="GO" id="GO:0046872">
    <property type="term" value="F:metal ion binding"/>
    <property type="evidence" value="ECO:0007669"/>
    <property type="project" value="UniProtKB-KW"/>
</dbReference>
<dbReference type="SUPFAM" id="SSF53720">
    <property type="entry name" value="ALDH-like"/>
    <property type="match status" value="1"/>
</dbReference>
<comment type="caution">
    <text evidence="5">The sequence shown here is derived from an EMBL/GenBank/DDBJ whole genome shotgun (WGS) entry which is preliminary data.</text>
</comment>
<dbReference type="EMBL" id="BARW01019453">
    <property type="protein sequence ID" value="GAI95464.1"/>
    <property type="molecule type" value="Genomic_DNA"/>
</dbReference>
<dbReference type="Gene3D" id="3.40.50.1980">
    <property type="entry name" value="Nitrogenase molybdenum iron protein domain"/>
    <property type="match status" value="1"/>
</dbReference>
<dbReference type="InterPro" id="IPR001692">
    <property type="entry name" value="Histidinol_DH_CS"/>
</dbReference>
<dbReference type="GO" id="GO:0005829">
    <property type="term" value="C:cytosol"/>
    <property type="evidence" value="ECO:0007669"/>
    <property type="project" value="TreeGrafter"/>
</dbReference>
<keyword evidence="2" id="KW-0479">Metal-binding</keyword>
<feature type="non-terminal residue" evidence="5">
    <location>
        <position position="1"/>
    </location>
</feature>
<dbReference type="GO" id="GO:0051287">
    <property type="term" value="F:NAD binding"/>
    <property type="evidence" value="ECO:0007669"/>
    <property type="project" value="InterPro"/>
</dbReference>